<comment type="caution">
    <text evidence="2">The sequence shown here is derived from an EMBL/GenBank/DDBJ whole genome shotgun (WGS) entry which is preliminary data.</text>
</comment>
<protein>
    <submittedName>
        <fullName evidence="2">Uncharacterized protein</fullName>
    </submittedName>
</protein>
<feature type="region of interest" description="Disordered" evidence="1">
    <location>
        <begin position="1"/>
        <end position="32"/>
    </location>
</feature>
<accession>A0A2A2H332</accession>
<dbReference type="EMBL" id="LMVM01000037">
    <property type="protein sequence ID" value="PAV03787.1"/>
    <property type="molecule type" value="Genomic_DNA"/>
</dbReference>
<sequence length="74" mass="8365">MENIGNVIMESESNLKEIESDIKNTGKPSDESLDQANEILDKLNAEVDGISDNFMSSAINEIIDLYKKILEEYR</sequence>
<name>A0A2A2H332_METBR</name>
<dbReference type="RefSeq" id="WP_069581798.1">
    <property type="nucleotide sequence ID" value="NZ_LMVM01000037.1"/>
</dbReference>
<dbReference type="OrthoDB" id="373476at2157"/>
<dbReference type="AlphaFoldDB" id="A0A2A2H332"/>
<feature type="compositionally biased region" description="Basic and acidic residues" evidence="1">
    <location>
        <begin position="13"/>
        <end position="30"/>
    </location>
</feature>
<evidence type="ECO:0000313" key="2">
    <source>
        <dbReference type="EMBL" id="PAV03787.1"/>
    </source>
</evidence>
<gene>
    <name evidence="2" type="ORF">ASJ80_02155</name>
</gene>
<evidence type="ECO:0000256" key="1">
    <source>
        <dbReference type="SAM" id="MobiDB-lite"/>
    </source>
</evidence>
<organism evidence="2 3">
    <name type="scientific">Methanobacterium bryantii</name>
    <dbReference type="NCBI Taxonomy" id="2161"/>
    <lineage>
        <taxon>Archaea</taxon>
        <taxon>Methanobacteriati</taxon>
        <taxon>Methanobacteriota</taxon>
        <taxon>Methanomada group</taxon>
        <taxon>Methanobacteria</taxon>
        <taxon>Methanobacteriales</taxon>
        <taxon>Methanobacteriaceae</taxon>
        <taxon>Methanobacterium</taxon>
    </lineage>
</organism>
<evidence type="ECO:0000313" key="3">
    <source>
        <dbReference type="Proteomes" id="UP000217784"/>
    </source>
</evidence>
<dbReference type="Proteomes" id="UP000217784">
    <property type="component" value="Unassembled WGS sequence"/>
</dbReference>
<reference evidence="2 3" key="1">
    <citation type="journal article" date="2017" name="BMC Genomics">
        <title>Genomic analysis of methanogenic archaea reveals a shift towards energy conservation.</title>
        <authorList>
            <person name="Gilmore S.P."/>
            <person name="Henske J.K."/>
            <person name="Sexton J.A."/>
            <person name="Solomon K.V."/>
            <person name="Seppala S."/>
            <person name="Yoo J.I."/>
            <person name="Huyett L.M."/>
            <person name="Pressman A."/>
            <person name="Cogan J.Z."/>
            <person name="Kivenson V."/>
            <person name="Peng X."/>
            <person name="Tan Y."/>
            <person name="Valentine D.L."/>
            <person name="O'Malley M.A."/>
        </authorList>
    </citation>
    <scope>NUCLEOTIDE SEQUENCE [LARGE SCALE GENOMIC DNA]</scope>
    <source>
        <strain evidence="2 3">M.o.H.</strain>
    </source>
</reference>
<proteinExistence type="predicted"/>
<keyword evidence="3" id="KW-1185">Reference proteome</keyword>